<dbReference type="GO" id="GO:0045087">
    <property type="term" value="P:innate immune response"/>
    <property type="evidence" value="ECO:0007669"/>
    <property type="project" value="UniProtKB-KW"/>
</dbReference>
<evidence type="ECO:0000256" key="2">
    <source>
        <dbReference type="SAM" id="SignalP"/>
    </source>
</evidence>
<reference evidence="4" key="1">
    <citation type="journal article" date="2015" name="Fish Shellfish Immunol.">
        <title>An updated molecular basis for mussel immunity.</title>
        <authorList>
            <person name="Gerdol M."/>
            <person name="Venier P."/>
        </authorList>
    </citation>
    <scope>NUCLEOTIDE SEQUENCE</scope>
</reference>
<dbReference type="GO" id="GO:0030670">
    <property type="term" value="C:phagocytic vesicle membrane"/>
    <property type="evidence" value="ECO:0007669"/>
    <property type="project" value="UniProtKB-SubCell"/>
</dbReference>
<keyword evidence="2" id="KW-0732">Signal</keyword>
<organism evidence="4">
    <name type="scientific">Mytilus galloprovincialis</name>
    <name type="common">Mediterranean mussel</name>
    <dbReference type="NCBI Taxonomy" id="29158"/>
    <lineage>
        <taxon>Eukaryota</taxon>
        <taxon>Metazoa</taxon>
        <taxon>Spiralia</taxon>
        <taxon>Lophotrochozoa</taxon>
        <taxon>Mollusca</taxon>
        <taxon>Bivalvia</taxon>
        <taxon>Autobranchia</taxon>
        <taxon>Pteriomorphia</taxon>
        <taxon>Mytilida</taxon>
        <taxon>Mytiloidea</taxon>
        <taxon>Mytilidae</taxon>
        <taxon>Mytilinae</taxon>
        <taxon>Mytilus</taxon>
    </lineage>
</organism>
<dbReference type="PANTHER" id="PTHR31463">
    <property type="entry name" value="MACROPHAGE-EXPRESSED GENE 1 PROTEIN"/>
    <property type="match status" value="1"/>
</dbReference>
<dbReference type="PANTHER" id="PTHR31463:SF1">
    <property type="entry name" value="MACROPHAGE-EXPRESSED GENE 1 PROTEIN"/>
    <property type="match status" value="1"/>
</dbReference>
<protein>
    <submittedName>
        <fullName evidence="4">MACPF domain-containing protein 6</fullName>
    </submittedName>
</protein>
<sequence>MDSIRLLQLFVSLFLTFNVHGNRTFPIGDPRACDIDTKAQYIFEVLPGLGWDNLVNENRGVVVNFNYSKCKTTEDRRYLIPDGVVTIPIKTSRMNVFSKMYDHWSKYETDTSFSINTGGSASFKGIGISASFSSEFEHVKSHQIEDKSLTTKVQARYVRYTAKVLPDAQLDPSFRLRLLKIASHIQHNRKSSARYESELLVRDFGTHVLTSIDAGASIVKVDQVKSSLLEDKTMNKFKISLAASVSILNLLSVHNSETFSISKTEIDKYMKSVTDSDIRTYGGPALNPENFTLGKWASEIDNDLVPVDRNGFPLDHFITTTALPELSESLVQELTQSIRTAIMTYYKHNTYPGCTDIDAPNFSYIANIEDGTCHAPLTNLSFGGVFQTCEFEGQLINNEDLCSKLRTKNPKTQDYSCQSGYEQTLLHTSETSKSQHTHKCHSCWIFFTCCHDHSYHGTAKYTSYWCQAPKDAKVPQDSGYLFGGLYSDKTNNFVTQSQSCPQYYLPMTITANIHVCVSDDYEQGTKSAIPFGGFYSCTNGNPMASANQVLKACHHGYSNHLATIDNDCEIMYCAQTGALSELKFPRVQLPPFTGIPAESIETPANYIISHDGQSWMQLIDPATENPEPEENKWTTLQSAHVEMRSLLKTFENNHVKYSADEGMSKGAVAGLSVGVTTAVCLVVGVFIIIRRNRKQTDLAEYRSIH</sequence>
<evidence type="ECO:0000259" key="3">
    <source>
        <dbReference type="PROSITE" id="PS51412"/>
    </source>
</evidence>
<accession>A0A0C5PT88</accession>
<name>A0A0C5PT88_MYTGA</name>
<dbReference type="SMART" id="SM00457">
    <property type="entry name" value="MACPF"/>
    <property type="match status" value="1"/>
</dbReference>
<feature type="transmembrane region" description="Helical" evidence="1">
    <location>
        <begin position="667"/>
        <end position="689"/>
    </location>
</feature>
<feature type="domain" description="MACPF" evidence="3">
    <location>
        <begin position="22"/>
        <end position="349"/>
    </location>
</feature>
<evidence type="ECO:0000256" key="1">
    <source>
        <dbReference type="SAM" id="Phobius"/>
    </source>
</evidence>
<dbReference type="GO" id="GO:0002250">
    <property type="term" value="P:adaptive immune response"/>
    <property type="evidence" value="ECO:0007669"/>
    <property type="project" value="UniProtKB-KW"/>
</dbReference>
<dbReference type="Pfam" id="PF01823">
    <property type="entry name" value="MACPF"/>
    <property type="match status" value="1"/>
</dbReference>
<dbReference type="CDD" id="cd22579">
    <property type="entry name" value="MPEG1_P2"/>
    <property type="match status" value="1"/>
</dbReference>
<feature type="signal peptide" evidence="2">
    <location>
        <begin position="1"/>
        <end position="21"/>
    </location>
</feature>
<feature type="chain" id="PRO_5002192712" evidence="2">
    <location>
        <begin position="22"/>
        <end position="705"/>
    </location>
</feature>
<dbReference type="EMBL" id="KP125926">
    <property type="protein sequence ID" value="AJQ21521.1"/>
    <property type="molecule type" value="mRNA"/>
</dbReference>
<dbReference type="AlphaFoldDB" id="A0A0C5PT88"/>
<dbReference type="InterPro" id="IPR039707">
    <property type="entry name" value="MPEG1"/>
</dbReference>
<keyword evidence="1" id="KW-1133">Transmembrane helix</keyword>
<dbReference type="PROSITE" id="PS51412">
    <property type="entry name" value="MACPF_2"/>
    <property type="match status" value="1"/>
</dbReference>
<keyword evidence="1" id="KW-0812">Transmembrane</keyword>
<dbReference type="SMR" id="A0A0C5PT88"/>
<dbReference type="InterPro" id="IPR020864">
    <property type="entry name" value="MACPF"/>
</dbReference>
<evidence type="ECO:0000313" key="4">
    <source>
        <dbReference type="EMBL" id="AJQ21521.1"/>
    </source>
</evidence>
<proteinExistence type="evidence at transcript level"/>
<keyword evidence="1" id="KW-0472">Membrane</keyword>